<organism evidence="5 6">
    <name type="scientific">Neonectria ditissima</name>
    <dbReference type="NCBI Taxonomy" id="78410"/>
    <lineage>
        <taxon>Eukaryota</taxon>
        <taxon>Fungi</taxon>
        <taxon>Dikarya</taxon>
        <taxon>Ascomycota</taxon>
        <taxon>Pezizomycotina</taxon>
        <taxon>Sordariomycetes</taxon>
        <taxon>Hypocreomycetidae</taxon>
        <taxon>Hypocreales</taxon>
        <taxon>Nectriaceae</taxon>
        <taxon>Neonectria</taxon>
    </lineage>
</organism>
<sequence>MVNVAIAGGTGGVGRAIVEAIKDDSRHTAVVLSRKASAAEDLGLPIIEVDYENVDALAEVLEKHDIRTVISALALHIIGVGEAQVNLIKAADKSPVTKRFVASSWAVHAPEKYTQMLPHGYQHVAAYAELERTSLEWTAFNNGWFLEYYGMPHVKTNIQQTTFVVDMANKTASIPGTGKELMTFTYSLDVAKFVVEALDLPKWDHDTFVIGDKMTWEEFVKLAEEARGMPAALSPSARRWLTKMATGEKFTVTYDSVEKLQNGEITELPGQIAAYSYFPKEWVQRLFSVFGNWVTEGVFDFPEEKALNKQFPHIKVTTVKEMLNKAWGGK</sequence>
<comment type="caution">
    <text evidence="5">The sequence shown here is derived from an EMBL/GenBank/DDBJ whole genome shotgun (WGS) entry which is preliminary data.</text>
</comment>
<dbReference type="Pfam" id="PF13460">
    <property type="entry name" value="NAD_binding_10"/>
    <property type="match status" value="1"/>
</dbReference>
<dbReference type="PANTHER" id="PTHR47706">
    <property type="entry name" value="NMRA-LIKE FAMILY PROTEIN"/>
    <property type="match status" value="1"/>
</dbReference>
<keyword evidence="2" id="KW-0521">NADP</keyword>
<dbReference type="InterPro" id="IPR036291">
    <property type="entry name" value="NAD(P)-bd_dom_sf"/>
</dbReference>
<accession>A0A0P7BLM9</accession>
<dbReference type="Gene3D" id="3.40.50.720">
    <property type="entry name" value="NAD(P)-binding Rossmann-like Domain"/>
    <property type="match status" value="1"/>
</dbReference>
<keyword evidence="6" id="KW-1185">Reference proteome</keyword>
<evidence type="ECO:0000256" key="3">
    <source>
        <dbReference type="ARBA" id="ARBA00023002"/>
    </source>
</evidence>
<keyword evidence="3" id="KW-0560">Oxidoreductase</keyword>
<proteinExistence type="inferred from homology"/>
<comment type="similarity">
    <text evidence="1">Belongs to the NmrA-type oxidoreductase family. Isoflavone reductase subfamily.</text>
</comment>
<dbReference type="SUPFAM" id="SSF51735">
    <property type="entry name" value="NAD(P)-binding Rossmann-fold domains"/>
    <property type="match status" value="1"/>
</dbReference>
<evidence type="ECO:0000259" key="4">
    <source>
        <dbReference type="Pfam" id="PF13460"/>
    </source>
</evidence>
<name>A0A0P7BLM9_9HYPO</name>
<dbReference type="InterPro" id="IPR016040">
    <property type="entry name" value="NAD(P)-bd_dom"/>
</dbReference>
<protein>
    <recommendedName>
        <fullName evidence="4">NAD(P)-binding domain-containing protein</fullName>
    </recommendedName>
</protein>
<dbReference type="AlphaFoldDB" id="A0A0P7BLM9"/>
<evidence type="ECO:0000313" key="6">
    <source>
        <dbReference type="Proteomes" id="UP000050424"/>
    </source>
</evidence>
<evidence type="ECO:0000256" key="1">
    <source>
        <dbReference type="ARBA" id="ARBA00005725"/>
    </source>
</evidence>
<dbReference type="Proteomes" id="UP000050424">
    <property type="component" value="Unassembled WGS sequence"/>
</dbReference>
<gene>
    <name evidence="5" type="ORF">AK830_g5565</name>
</gene>
<dbReference type="PANTHER" id="PTHR47706:SF4">
    <property type="entry name" value="NMRA-LIKE DOMAIN-CONTAINING PROTEIN"/>
    <property type="match status" value="1"/>
</dbReference>
<reference evidence="5 6" key="1">
    <citation type="submission" date="2015-09" db="EMBL/GenBank/DDBJ databases">
        <title>Draft genome of a European isolate of the apple canker pathogen Neonectria ditissima.</title>
        <authorList>
            <person name="Gomez-Cortecero A."/>
            <person name="Harrison R.J."/>
            <person name="Armitage A.D."/>
        </authorList>
    </citation>
    <scope>NUCLEOTIDE SEQUENCE [LARGE SCALE GENOMIC DNA]</scope>
    <source>
        <strain evidence="5 6">R09/05</strain>
    </source>
</reference>
<dbReference type="InterPro" id="IPR051609">
    <property type="entry name" value="NmrA/Isoflavone_reductase-like"/>
</dbReference>
<evidence type="ECO:0000256" key="2">
    <source>
        <dbReference type="ARBA" id="ARBA00022857"/>
    </source>
</evidence>
<dbReference type="STRING" id="78410.A0A0P7BLM9"/>
<dbReference type="GO" id="GO:0016491">
    <property type="term" value="F:oxidoreductase activity"/>
    <property type="evidence" value="ECO:0007669"/>
    <property type="project" value="UniProtKB-KW"/>
</dbReference>
<dbReference type="EMBL" id="LKCW01000072">
    <property type="protein sequence ID" value="KPM41025.1"/>
    <property type="molecule type" value="Genomic_DNA"/>
</dbReference>
<dbReference type="OrthoDB" id="419598at2759"/>
<feature type="domain" description="NAD(P)-binding" evidence="4">
    <location>
        <begin position="8"/>
        <end position="147"/>
    </location>
</feature>
<evidence type="ECO:0000313" key="5">
    <source>
        <dbReference type="EMBL" id="KPM41025.1"/>
    </source>
</evidence>